<feature type="transmembrane region" description="Helical" evidence="1">
    <location>
        <begin position="142"/>
        <end position="165"/>
    </location>
</feature>
<dbReference type="EMBL" id="CP060696">
    <property type="protein sequence ID" value="QNO17988.1"/>
    <property type="molecule type" value="Genomic_DNA"/>
</dbReference>
<dbReference type="PANTHER" id="PTHR40076">
    <property type="entry name" value="MEMBRANE PROTEIN-RELATED"/>
    <property type="match status" value="1"/>
</dbReference>
<evidence type="ECO:0000256" key="1">
    <source>
        <dbReference type="SAM" id="Phobius"/>
    </source>
</evidence>
<keyword evidence="1" id="KW-0472">Membrane</keyword>
<accession>A0A7G9WH26</accession>
<keyword evidence="3" id="KW-1185">Reference proteome</keyword>
<dbReference type="RefSeq" id="WP_212507053.1">
    <property type="nucleotide sequence ID" value="NZ_CP060696.1"/>
</dbReference>
<feature type="transmembrane region" description="Helical" evidence="1">
    <location>
        <begin position="21"/>
        <end position="46"/>
    </location>
</feature>
<dbReference type="InterPro" id="IPR010380">
    <property type="entry name" value="DUF975"/>
</dbReference>
<name>A0A7G9WH26_9FIRM</name>
<dbReference type="PANTHER" id="PTHR40076:SF1">
    <property type="entry name" value="MEMBRANE PROTEIN"/>
    <property type="match status" value="1"/>
</dbReference>
<dbReference type="AlphaFoldDB" id="A0A7G9WH26"/>
<organism evidence="2 3">
    <name type="scientific">Caproicibacterium amylolyticum</name>
    <dbReference type="NCBI Taxonomy" id="2766537"/>
    <lineage>
        <taxon>Bacteria</taxon>
        <taxon>Bacillati</taxon>
        <taxon>Bacillota</taxon>
        <taxon>Clostridia</taxon>
        <taxon>Eubacteriales</taxon>
        <taxon>Oscillospiraceae</taxon>
        <taxon>Caproicibacterium</taxon>
    </lineage>
</organism>
<sequence>MYWQRSILKENAKVSLRNKYWLSFAVSLVASLLAGAIISVITYAYSYSLYRSMFLNFTQLMQYSDYLPYYGYDSSAYDLVWTYMGQMILRMAAQLSGLSLLAILLRIFVGAAMRVGSSRYYVHKRFDDTNFSTLFSGFQNNWLNTVGALFVTDLFCSLWALLFIIPGIVKRYQYYYVEFLLSDNPNLTGTRAREISRMLTNGEKGRIFIFDLSFFWWYLLVGITSWLTLGLSHTFLLPYVQSARAELYIFARDRAINAGQLNPAELGLAQPQTPPVC</sequence>
<dbReference type="KEGG" id="caml:H6X83_13920"/>
<proteinExistence type="predicted"/>
<protein>
    <submittedName>
        <fullName evidence="2">DUF975 family protein</fullName>
    </submittedName>
</protein>
<evidence type="ECO:0000313" key="3">
    <source>
        <dbReference type="Proteomes" id="UP000516046"/>
    </source>
</evidence>
<reference evidence="2 3" key="1">
    <citation type="submission" date="2020-08" db="EMBL/GenBank/DDBJ databases">
        <authorList>
            <person name="Ren C."/>
            <person name="Gu Y."/>
            <person name="Xu Y."/>
        </authorList>
    </citation>
    <scope>NUCLEOTIDE SEQUENCE [LARGE SCALE GENOMIC DNA]</scope>
    <source>
        <strain evidence="2 3">LBM18003</strain>
    </source>
</reference>
<keyword evidence="1" id="KW-1133">Transmembrane helix</keyword>
<evidence type="ECO:0000313" key="2">
    <source>
        <dbReference type="EMBL" id="QNO17988.1"/>
    </source>
</evidence>
<keyword evidence="1" id="KW-0812">Transmembrane</keyword>
<feature type="transmembrane region" description="Helical" evidence="1">
    <location>
        <begin position="97"/>
        <end position="122"/>
    </location>
</feature>
<dbReference type="Pfam" id="PF06161">
    <property type="entry name" value="DUF975"/>
    <property type="match status" value="1"/>
</dbReference>
<feature type="transmembrane region" description="Helical" evidence="1">
    <location>
        <begin position="207"/>
        <end position="229"/>
    </location>
</feature>
<dbReference type="Proteomes" id="UP000516046">
    <property type="component" value="Chromosome"/>
</dbReference>
<gene>
    <name evidence="2" type="ORF">H6X83_13920</name>
</gene>